<dbReference type="GO" id="GO:0000460">
    <property type="term" value="P:maturation of 5.8S rRNA"/>
    <property type="evidence" value="ECO:0007669"/>
    <property type="project" value="TreeGrafter"/>
</dbReference>
<feature type="region of interest" description="Disordered" evidence="2">
    <location>
        <begin position="275"/>
        <end position="295"/>
    </location>
</feature>
<comment type="caution">
    <text evidence="3">The sequence shown here is derived from an EMBL/GenBank/DDBJ whole genome shotgun (WGS) entry which is preliminary data.</text>
</comment>
<keyword evidence="4" id="KW-1185">Reference proteome</keyword>
<sequence>MASEMDTIATTSTQSMPKTLKRKSKLKGKKPGKKLKGPRNSAMAEARKRKKPSKRMLQMFSKRAKRYDSDSDSDEEDEREGRDGEDERDDGLSGSEGEGEGEGEEHGGITRFSEGCRAFKVAFLKIMKKNLPNDPLGPILAAHKKLVVAKLAEEEEEHKTKGHARKKKQLVEEKGHVKPESYLDAKEKLLIGIATKGVVRLFNAVSKAQNPQKELNPSTSKDAKALAKQRKQTFLSELKKQSAPSVDEESNELGWAPLRDSYMLGSKLKDWDKMADTAVGGDDGEQYMQSSSDEE</sequence>
<feature type="region of interest" description="Disordered" evidence="2">
    <location>
        <begin position="207"/>
        <end position="230"/>
    </location>
</feature>
<accession>A0A9Q0CXZ7</accession>
<dbReference type="EMBL" id="JAMQYH010000001">
    <property type="protein sequence ID" value="KAJ1701752.1"/>
    <property type="molecule type" value="Genomic_DNA"/>
</dbReference>
<dbReference type="Proteomes" id="UP001151287">
    <property type="component" value="Unassembled WGS sequence"/>
</dbReference>
<dbReference type="Pfam" id="PF07890">
    <property type="entry name" value="Rrp15p"/>
    <property type="match status" value="1"/>
</dbReference>
<dbReference type="PANTHER" id="PTHR13245:SF14">
    <property type="entry name" value="RRP15-LIKE PROTEIN"/>
    <property type="match status" value="1"/>
</dbReference>
<dbReference type="PANTHER" id="PTHR13245">
    <property type="entry name" value="RRP15-LIKE PROTEIN"/>
    <property type="match status" value="1"/>
</dbReference>
<name>A0A9Q0CXZ7_9POAL</name>
<feature type="compositionally biased region" description="Basic residues" evidence="2">
    <location>
        <begin position="19"/>
        <end position="37"/>
    </location>
</feature>
<feature type="compositionally biased region" description="Polar residues" evidence="2">
    <location>
        <begin position="207"/>
        <end position="220"/>
    </location>
</feature>
<evidence type="ECO:0008006" key="5">
    <source>
        <dbReference type="Google" id="ProtNLM"/>
    </source>
</evidence>
<evidence type="ECO:0000313" key="4">
    <source>
        <dbReference type="Proteomes" id="UP001151287"/>
    </source>
</evidence>
<evidence type="ECO:0000313" key="3">
    <source>
        <dbReference type="EMBL" id="KAJ1701752.1"/>
    </source>
</evidence>
<evidence type="ECO:0000256" key="1">
    <source>
        <dbReference type="ARBA" id="ARBA00007462"/>
    </source>
</evidence>
<proteinExistence type="inferred from homology"/>
<reference evidence="3" key="1">
    <citation type="journal article" date="2022" name="Cell">
        <title>Repeat-based holocentromeres influence genome architecture and karyotype evolution.</title>
        <authorList>
            <person name="Hofstatter P.G."/>
            <person name="Thangavel G."/>
            <person name="Lux T."/>
            <person name="Neumann P."/>
            <person name="Vondrak T."/>
            <person name="Novak P."/>
            <person name="Zhang M."/>
            <person name="Costa L."/>
            <person name="Castellani M."/>
            <person name="Scott A."/>
            <person name="Toegelov H."/>
            <person name="Fuchs J."/>
            <person name="Mata-Sucre Y."/>
            <person name="Dias Y."/>
            <person name="Vanzela A.L.L."/>
            <person name="Huettel B."/>
            <person name="Almeida C.C.S."/>
            <person name="Simkova H."/>
            <person name="Souza G."/>
            <person name="Pedrosa-Harand A."/>
            <person name="Macas J."/>
            <person name="Mayer K.F.X."/>
            <person name="Houben A."/>
            <person name="Marques A."/>
        </authorList>
    </citation>
    <scope>NUCLEOTIDE SEQUENCE</scope>
    <source>
        <strain evidence="3">RhyBre1mFocal</strain>
    </source>
</reference>
<protein>
    <recommendedName>
        <fullName evidence="5">RRP15-like protein</fullName>
    </recommendedName>
</protein>
<comment type="similarity">
    <text evidence="1">Belongs to the RRP15 family.</text>
</comment>
<dbReference type="InterPro" id="IPR012459">
    <property type="entry name" value="Rrp15"/>
</dbReference>
<feature type="region of interest" description="Disordered" evidence="2">
    <location>
        <begin position="1"/>
        <end position="111"/>
    </location>
</feature>
<gene>
    <name evidence="3" type="ORF">LUZ63_001531</name>
</gene>
<dbReference type="GO" id="GO:0000470">
    <property type="term" value="P:maturation of LSU-rRNA"/>
    <property type="evidence" value="ECO:0007669"/>
    <property type="project" value="TreeGrafter"/>
</dbReference>
<evidence type="ECO:0000256" key="2">
    <source>
        <dbReference type="SAM" id="MobiDB-lite"/>
    </source>
</evidence>
<dbReference type="OrthoDB" id="20949at2759"/>
<dbReference type="AlphaFoldDB" id="A0A9Q0CXZ7"/>
<organism evidence="3 4">
    <name type="scientific">Rhynchospora breviuscula</name>
    <dbReference type="NCBI Taxonomy" id="2022672"/>
    <lineage>
        <taxon>Eukaryota</taxon>
        <taxon>Viridiplantae</taxon>
        <taxon>Streptophyta</taxon>
        <taxon>Embryophyta</taxon>
        <taxon>Tracheophyta</taxon>
        <taxon>Spermatophyta</taxon>
        <taxon>Magnoliopsida</taxon>
        <taxon>Liliopsida</taxon>
        <taxon>Poales</taxon>
        <taxon>Cyperaceae</taxon>
        <taxon>Cyperoideae</taxon>
        <taxon>Rhynchosporeae</taxon>
        <taxon>Rhynchospora</taxon>
    </lineage>
</organism>
<feature type="compositionally biased region" description="Acidic residues" evidence="2">
    <location>
        <begin position="70"/>
        <end position="89"/>
    </location>
</feature>
<dbReference type="GO" id="GO:0030687">
    <property type="term" value="C:preribosome, large subunit precursor"/>
    <property type="evidence" value="ECO:0007669"/>
    <property type="project" value="TreeGrafter"/>
</dbReference>